<dbReference type="NCBIfam" id="NF009466">
    <property type="entry name" value="PRK12826.1-2"/>
    <property type="match status" value="1"/>
</dbReference>
<evidence type="ECO:0000313" key="3">
    <source>
        <dbReference type="Proteomes" id="UP001604043"/>
    </source>
</evidence>
<dbReference type="PROSITE" id="PS00061">
    <property type="entry name" value="ADH_SHORT"/>
    <property type="match status" value="1"/>
</dbReference>
<reference evidence="2 3" key="1">
    <citation type="submission" date="2024-02" db="EMBL/GenBank/DDBJ databases">
        <title>Expansion and revision of Xanthobacter and proposal of Roseixanthobacter gen. nov.</title>
        <authorList>
            <person name="Soltysiak M.P.M."/>
            <person name="Jalihal A."/>
            <person name="Ory A."/>
            <person name="Chrisophersen C."/>
            <person name="Lee A.D."/>
            <person name="Boulton J."/>
            <person name="Springer M."/>
        </authorList>
    </citation>
    <scope>NUCLEOTIDE SEQUENCE [LARGE SCALE GENOMIC DNA]</scope>
    <source>
        <strain evidence="2 3">CB5</strain>
    </source>
</reference>
<dbReference type="GO" id="GO:0016491">
    <property type="term" value="F:oxidoreductase activity"/>
    <property type="evidence" value="ECO:0007669"/>
    <property type="project" value="UniProtKB-KW"/>
</dbReference>
<dbReference type="Proteomes" id="UP001604043">
    <property type="component" value="Unassembled WGS sequence"/>
</dbReference>
<dbReference type="RefSeq" id="WP_394008974.1">
    <property type="nucleotide sequence ID" value="NZ_JBAFUR010000003.1"/>
</dbReference>
<evidence type="ECO:0000256" key="1">
    <source>
        <dbReference type="ARBA" id="ARBA00006484"/>
    </source>
</evidence>
<dbReference type="PRINTS" id="PR00080">
    <property type="entry name" value="SDRFAMILY"/>
</dbReference>
<keyword evidence="3" id="KW-1185">Reference proteome</keyword>
<dbReference type="PANTHER" id="PTHR42760">
    <property type="entry name" value="SHORT-CHAIN DEHYDROGENASES/REDUCTASES FAMILY MEMBER"/>
    <property type="match status" value="1"/>
</dbReference>
<accession>A0ABW6ZH28</accession>
<dbReference type="CDD" id="cd05233">
    <property type="entry name" value="SDR_c"/>
    <property type="match status" value="1"/>
</dbReference>
<dbReference type="NCBIfam" id="NF005559">
    <property type="entry name" value="PRK07231.1"/>
    <property type="match status" value="1"/>
</dbReference>
<dbReference type="Gene3D" id="3.40.50.720">
    <property type="entry name" value="NAD(P)-binding Rossmann-like Domain"/>
    <property type="match status" value="1"/>
</dbReference>
<dbReference type="InterPro" id="IPR020904">
    <property type="entry name" value="Sc_DH/Rdtase_CS"/>
</dbReference>
<keyword evidence="2" id="KW-0560">Oxidoreductase</keyword>
<dbReference type="InterPro" id="IPR002347">
    <property type="entry name" value="SDR_fam"/>
</dbReference>
<proteinExistence type="inferred from homology"/>
<dbReference type="SUPFAM" id="SSF51735">
    <property type="entry name" value="NAD(P)-binding Rossmann-fold domains"/>
    <property type="match status" value="1"/>
</dbReference>
<dbReference type="EMBL" id="JBAFUR010000003">
    <property type="protein sequence ID" value="MFG1252949.1"/>
    <property type="molecule type" value="Genomic_DNA"/>
</dbReference>
<comment type="similarity">
    <text evidence="1">Belongs to the short-chain dehydrogenases/reductases (SDR) family.</text>
</comment>
<dbReference type="InterPro" id="IPR036291">
    <property type="entry name" value="NAD(P)-bd_dom_sf"/>
</dbReference>
<gene>
    <name evidence="2" type="ORF">V5F30_12120</name>
</gene>
<name>A0ABW6ZH28_9HYPH</name>
<comment type="caution">
    <text evidence="2">The sequence shown here is derived from an EMBL/GenBank/DDBJ whole genome shotgun (WGS) entry which is preliminary data.</text>
</comment>
<sequence>MQLENKVALITGAGSGLGLATAQAFAREGARIMINDLREEVACHAASALGGEHASIGGDVSREADVDAMVRATLDRYGRIDILINNAGVPDSFVPTVDQPLEHWQRLIDIHLTGTYLVSKKVAPHMIAQGSGSIVNLSSIAGVLGLPVRTAYSAAKAGISMLTRVLGCEWGPHNVRVNAIAPGYILTPMTEELIREGKIDSDRVRRRTPMGKLGRPEDIAEAMIFLCSDRARFITTVIIPVDGGYCAWGAPSDAYTGELTGAIG</sequence>
<organism evidence="2 3">
    <name type="scientific">Xanthobacter aminoxidans</name>
    <dbReference type="NCBI Taxonomy" id="186280"/>
    <lineage>
        <taxon>Bacteria</taxon>
        <taxon>Pseudomonadati</taxon>
        <taxon>Pseudomonadota</taxon>
        <taxon>Alphaproteobacteria</taxon>
        <taxon>Hyphomicrobiales</taxon>
        <taxon>Xanthobacteraceae</taxon>
        <taxon>Xanthobacter</taxon>
    </lineage>
</organism>
<protein>
    <submittedName>
        <fullName evidence="2">SDR family oxidoreductase</fullName>
        <ecNumber evidence="2">1.-.-.-</ecNumber>
    </submittedName>
</protein>
<dbReference type="EC" id="1.-.-.-" evidence="2"/>
<dbReference type="PRINTS" id="PR00081">
    <property type="entry name" value="GDHRDH"/>
</dbReference>
<evidence type="ECO:0000313" key="2">
    <source>
        <dbReference type="EMBL" id="MFG1252949.1"/>
    </source>
</evidence>
<dbReference type="Pfam" id="PF13561">
    <property type="entry name" value="adh_short_C2"/>
    <property type="match status" value="1"/>
</dbReference>